<protein>
    <recommendedName>
        <fullName evidence="1">Immunity protein Imm5 domain-containing protein</fullName>
    </recommendedName>
</protein>
<sequence>MEKIKSLIKSLHKIVKNSKSGHLPLKERVSLLNAINDTSVIGKLYFECLKKVYPVWAKDFPNNPIMTGIINKADAFLYRQSCDRKEFEALYNDNTNYFESITGDTGLAGMTALSLCATLGYGTELEIEDYQGEDDNAFDWQDWTPDFYASMAYSGGNPFVGEGNIVRRKEFWDWYLDMVLELYRLPDNPLLLSPPLQIESEKLTKNIDRTQTYKTDAILNKLNEVINKTIDSCCRDYQDSWSKIHIKAYCMKTGLRVNSYFTKNGEVCKIRGKVESFDLMNEIKYMMYEQNKCEGAWFTSKIEINEDKTYSIEFNYDNIEELPNNWQQPDRFVSEFEKFPRSKEFTPQWWQDILEKKAKYLK</sequence>
<dbReference type="HOGENOM" id="CLU_064095_0_0_12"/>
<dbReference type="AlphaFoldDB" id="S5ZUH3"/>
<dbReference type="Proteomes" id="UP000015620">
    <property type="component" value="Chromosome"/>
</dbReference>
<reference evidence="2 3" key="1">
    <citation type="journal article" date="2013" name="PLoS ONE">
        <title>Genome-Wide Relatedness of Treponema pedis, from Gingiva and Necrotic Skin Lesions of Pigs, with the Human Oral Pathogen Treponema denticola.</title>
        <authorList>
            <person name="Svartstrom O."/>
            <person name="Mushtaq M."/>
            <person name="Pringle M."/>
            <person name="Segerman B."/>
        </authorList>
    </citation>
    <scope>NUCLEOTIDE SEQUENCE [LARGE SCALE GENOMIC DNA]</scope>
    <source>
        <strain evidence="2">T A4</strain>
    </source>
</reference>
<dbReference type="Pfam" id="PF14423">
    <property type="entry name" value="Imm5"/>
    <property type="match status" value="1"/>
</dbReference>
<dbReference type="EMBL" id="CP004120">
    <property type="protein sequence ID" value="AGT43845.1"/>
    <property type="molecule type" value="Genomic_DNA"/>
</dbReference>
<dbReference type="SUPFAM" id="SSF160424">
    <property type="entry name" value="BH3703-like"/>
    <property type="match status" value="1"/>
</dbReference>
<dbReference type="KEGG" id="tped:TPE_1350"/>
<evidence type="ECO:0000313" key="2">
    <source>
        <dbReference type="EMBL" id="AGT43845.1"/>
    </source>
</evidence>
<proteinExistence type="predicted"/>
<dbReference type="InterPro" id="IPR036170">
    <property type="entry name" value="YezG-like_sf"/>
</dbReference>
<keyword evidence="3" id="KW-1185">Reference proteome</keyword>
<dbReference type="OrthoDB" id="1494656at2"/>
<dbReference type="GeneID" id="301089929"/>
<dbReference type="STRING" id="1291379.TPE_1350"/>
<dbReference type="InterPro" id="IPR025675">
    <property type="entry name" value="Imm5"/>
</dbReference>
<name>S5ZUH3_9SPIR</name>
<evidence type="ECO:0000313" key="3">
    <source>
        <dbReference type="Proteomes" id="UP000015620"/>
    </source>
</evidence>
<gene>
    <name evidence="2" type="ORF">TPE_1350</name>
</gene>
<accession>S5ZUH3</accession>
<dbReference type="RefSeq" id="WP_020965145.1">
    <property type="nucleotide sequence ID" value="NC_022097.1"/>
</dbReference>
<evidence type="ECO:0000259" key="1">
    <source>
        <dbReference type="Pfam" id="PF14423"/>
    </source>
</evidence>
<organism evidence="2 3">
    <name type="scientific">Treponema pedis str. T A4</name>
    <dbReference type="NCBI Taxonomy" id="1291379"/>
    <lineage>
        <taxon>Bacteria</taxon>
        <taxon>Pseudomonadati</taxon>
        <taxon>Spirochaetota</taxon>
        <taxon>Spirochaetia</taxon>
        <taxon>Spirochaetales</taxon>
        <taxon>Treponemataceae</taxon>
        <taxon>Treponema</taxon>
    </lineage>
</organism>
<feature type="domain" description="Immunity protein Imm5" evidence="1">
    <location>
        <begin position="8"/>
        <end position="181"/>
    </location>
</feature>
<dbReference type="PATRIC" id="fig|1291379.3.peg.1341"/>